<dbReference type="RefSeq" id="WP_084123090.1">
    <property type="nucleotide sequence ID" value="NZ_LT838813.1"/>
</dbReference>
<protein>
    <submittedName>
        <fullName evidence="2">Uncharacterized protein</fullName>
    </submittedName>
</protein>
<dbReference type="Proteomes" id="UP000192333">
    <property type="component" value="Chromosome I"/>
</dbReference>
<evidence type="ECO:0000256" key="1">
    <source>
        <dbReference type="SAM" id="MobiDB-lite"/>
    </source>
</evidence>
<dbReference type="AlphaFoldDB" id="A0A1W2HBP8"/>
<dbReference type="EMBL" id="LT838813">
    <property type="protein sequence ID" value="SMD46152.1"/>
    <property type="molecule type" value="Genomic_DNA"/>
</dbReference>
<feature type="region of interest" description="Disordered" evidence="1">
    <location>
        <begin position="62"/>
        <end position="81"/>
    </location>
</feature>
<dbReference type="STRING" id="758820.SAMN00777080_4832"/>
<evidence type="ECO:0000313" key="2">
    <source>
        <dbReference type="EMBL" id="SMD46152.1"/>
    </source>
</evidence>
<organism evidence="2 3">
    <name type="scientific">Aquiflexum balticum DSM 16537</name>
    <dbReference type="NCBI Taxonomy" id="758820"/>
    <lineage>
        <taxon>Bacteria</taxon>
        <taxon>Pseudomonadati</taxon>
        <taxon>Bacteroidota</taxon>
        <taxon>Cytophagia</taxon>
        <taxon>Cytophagales</taxon>
        <taxon>Cyclobacteriaceae</taxon>
        <taxon>Aquiflexum</taxon>
    </lineage>
</organism>
<reference evidence="3" key="1">
    <citation type="submission" date="2017-04" db="EMBL/GenBank/DDBJ databases">
        <authorList>
            <person name="Varghese N."/>
            <person name="Submissions S."/>
        </authorList>
    </citation>
    <scope>NUCLEOTIDE SEQUENCE [LARGE SCALE GENOMIC DNA]</scope>
    <source>
        <strain evidence="3">DSM 16537</strain>
    </source>
</reference>
<keyword evidence="3" id="KW-1185">Reference proteome</keyword>
<name>A0A1W2HBP8_9BACT</name>
<gene>
    <name evidence="2" type="ORF">SAMN00777080_4832</name>
</gene>
<dbReference type="OrthoDB" id="839739at2"/>
<evidence type="ECO:0000313" key="3">
    <source>
        <dbReference type="Proteomes" id="UP000192333"/>
    </source>
</evidence>
<sequence length="114" mass="12646">MRNHKITIKKIFPNGSLDLSDKGKTEVDPGDTVTWKIGRRSGVKEITGIINNSEINIFSEGPTRVGNSKNWEGTVDPNIPRGSEEEYEIAYTKTGSSANQMFDPKISVRLSFDS</sequence>
<proteinExistence type="predicted"/>
<accession>A0A1W2HBP8</accession>